<dbReference type="EMBL" id="CP061038">
    <property type="protein sequence ID" value="QNQ07823.1"/>
    <property type="molecule type" value="Genomic_DNA"/>
</dbReference>
<dbReference type="KEGG" id="spap:H3Z74_13525"/>
<accession>A0A7H0LDS0</accession>
<evidence type="ECO:0008006" key="3">
    <source>
        <dbReference type="Google" id="ProtNLM"/>
    </source>
</evidence>
<dbReference type="Gene3D" id="1.25.40.10">
    <property type="entry name" value="Tetratricopeptide repeat domain"/>
    <property type="match status" value="1"/>
</dbReference>
<keyword evidence="2" id="KW-1185">Reference proteome</keyword>
<dbReference type="Proteomes" id="UP000516148">
    <property type="component" value="Chromosome"/>
</dbReference>
<protein>
    <recommendedName>
        <fullName evidence="3">DUF1570 domain-containing protein</fullName>
    </recommendedName>
</protein>
<evidence type="ECO:0000313" key="1">
    <source>
        <dbReference type="EMBL" id="QNQ07823.1"/>
    </source>
</evidence>
<gene>
    <name evidence="1" type="ORF">H3Z74_13525</name>
</gene>
<evidence type="ECO:0000313" key="2">
    <source>
        <dbReference type="Proteomes" id="UP000516148"/>
    </source>
</evidence>
<reference evidence="1 2" key="1">
    <citation type="submission" date="2020-09" db="EMBL/GenBank/DDBJ databases">
        <title>Sphingomonas sp., a new species isolated from pork steak.</title>
        <authorList>
            <person name="Heidler von Heilborn D."/>
        </authorList>
    </citation>
    <scope>NUCLEOTIDE SEQUENCE [LARGE SCALE GENOMIC DNA]</scope>
    <source>
        <strain evidence="2">S8-3T</strain>
    </source>
</reference>
<name>A0A7H0LDS0_9SPHN</name>
<dbReference type="RefSeq" id="WP_187760170.1">
    <property type="nucleotide sequence ID" value="NZ_CP061038.1"/>
</dbReference>
<proteinExistence type="predicted"/>
<organism evidence="1 2">
    <name type="scientific">Sphingomonas alpina</name>
    <dbReference type="NCBI Taxonomy" id="653931"/>
    <lineage>
        <taxon>Bacteria</taxon>
        <taxon>Pseudomonadati</taxon>
        <taxon>Pseudomonadota</taxon>
        <taxon>Alphaproteobacteria</taxon>
        <taxon>Sphingomonadales</taxon>
        <taxon>Sphingomonadaceae</taxon>
        <taxon>Sphingomonas</taxon>
    </lineage>
</organism>
<dbReference type="InterPro" id="IPR011990">
    <property type="entry name" value="TPR-like_helical_dom_sf"/>
</dbReference>
<sequence>MALAATMLLAQPAAAGWLQARSKHFIIYSQGSESNLREFATRIEALDASLRSLSNKPDREGIESNPVTIFIVPSINAVRSLYGDQRSQVAGFYVPRVEGSVAFTPARTDEGAGIDREDNPFSPSVVLFHEYGHHFLLGNFSIAYPSWFSEGYAEVVSTAAFNKEKNEVVLGGAANHRAYSLFRGKTLSMEQLLASSQQRMTDDQVADLYARGWLITHYLMFNSERAKKFSTYIKALNSGTPSIEAARTAFGDLKALDKDLQRYMANRLPGFRITLKAGEIPAITIQPLSEGADAMMASRMRSTRGVDSDRAAKVFAQGKQVGARYPDDPVVQAWLAEMAYDAGDDAAAEAAADRALASDPKSIQALSYKGRVLLRRAEKAKADAKTWATARSWIVKANRVDPNVAATLALFYGSFLMQDIKPSASAVAGLERAFELVPQDPGLRFMLVRQEIEDNKIDLARDLLAPLAYDPHASGDSPVGKLLADLKAGKQGQEALDAFDAAITQQSKASEGKKD</sequence>
<dbReference type="AlphaFoldDB" id="A0A7H0LDS0"/>
<dbReference type="SUPFAM" id="SSF48452">
    <property type="entry name" value="TPR-like"/>
    <property type="match status" value="1"/>
</dbReference>